<evidence type="ECO:0000313" key="5">
    <source>
        <dbReference type="Proteomes" id="UP000219338"/>
    </source>
</evidence>
<feature type="domain" description="DUF6535" evidence="3">
    <location>
        <begin position="103"/>
        <end position="242"/>
    </location>
</feature>
<reference evidence="5" key="1">
    <citation type="journal article" date="2017" name="Nat. Ecol. Evol.">
        <title>Genome expansion and lineage-specific genetic innovations in the forest pathogenic fungi Armillaria.</title>
        <authorList>
            <person name="Sipos G."/>
            <person name="Prasanna A.N."/>
            <person name="Walter M.C."/>
            <person name="O'Connor E."/>
            <person name="Balint B."/>
            <person name="Krizsan K."/>
            <person name="Kiss B."/>
            <person name="Hess J."/>
            <person name="Varga T."/>
            <person name="Slot J."/>
            <person name="Riley R."/>
            <person name="Boka B."/>
            <person name="Rigling D."/>
            <person name="Barry K."/>
            <person name="Lee J."/>
            <person name="Mihaltcheva S."/>
            <person name="LaButti K."/>
            <person name="Lipzen A."/>
            <person name="Waldron R."/>
            <person name="Moloney N.M."/>
            <person name="Sperisen C."/>
            <person name="Kredics L."/>
            <person name="Vagvoelgyi C."/>
            <person name="Patrignani A."/>
            <person name="Fitzpatrick D."/>
            <person name="Nagy I."/>
            <person name="Doyle S."/>
            <person name="Anderson J.B."/>
            <person name="Grigoriev I.V."/>
            <person name="Gueldener U."/>
            <person name="Muensterkoetter M."/>
            <person name="Nagy L.G."/>
        </authorList>
    </citation>
    <scope>NUCLEOTIDE SEQUENCE [LARGE SCALE GENOMIC DNA]</scope>
    <source>
        <strain evidence="5">C18/9</strain>
    </source>
</reference>
<keyword evidence="2" id="KW-0812">Transmembrane</keyword>
<accession>A0A284SD04</accession>
<evidence type="ECO:0000259" key="3">
    <source>
        <dbReference type="Pfam" id="PF20153"/>
    </source>
</evidence>
<protein>
    <recommendedName>
        <fullName evidence="3">DUF6535 domain-containing protein</fullName>
    </recommendedName>
</protein>
<feature type="compositionally biased region" description="Acidic residues" evidence="1">
    <location>
        <begin position="1"/>
        <end position="14"/>
    </location>
</feature>
<gene>
    <name evidence="4" type="ORF">ARMOST_22483</name>
</gene>
<evidence type="ECO:0000313" key="4">
    <source>
        <dbReference type="EMBL" id="SJL18881.1"/>
    </source>
</evidence>
<dbReference type="InterPro" id="IPR045338">
    <property type="entry name" value="DUF6535"/>
</dbReference>
<dbReference type="STRING" id="47428.A0A284SD04"/>
<evidence type="ECO:0000256" key="1">
    <source>
        <dbReference type="SAM" id="MobiDB-lite"/>
    </source>
</evidence>
<dbReference type="AlphaFoldDB" id="A0A284SD04"/>
<proteinExistence type="predicted"/>
<dbReference type="Proteomes" id="UP000219338">
    <property type="component" value="Unassembled WGS sequence"/>
</dbReference>
<feature type="transmembrane region" description="Helical" evidence="2">
    <location>
        <begin position="203"/>
        <end position="222"/>
    </location>
</feature>
<sequence length="243" mass="26773">MDVDIPSEILDESSDSSGGASLWRSVESDHTQDLAIHRATTRNTWNSTSSGEVPVHPIKKKKCPWIFGLPTQPAGVYVGVTGDARAYEPSQPFEEGGPTSNIWQAYLDEGLIYDNDMLGNQRGQVNILLVFARLFSAIVSAFIDQSAGNLQPNYQQLSAFLLFDQINIQCALANGTSLDHITTSGIDPTARFTPKHLDSWINGLWFASLSLSLATALFAVLADEWYCYYLSPVARDPQTRSRI</sequence>
<name>A0A284SD04_ARMOS</name>
<dbReference type="Pfam" id="PF20153">
    <property type="entry name" value="DUF6535"/>
    <property type="match status" value="1"/>
</dbReference>
<organism evidence="4 5">
    <name type="scientific">Armillaria ostoyae</name>
    <name type="common">Armillaria root rot fungus</name>
    <dbReference type="NCBI Taxonomy" id="47428"/>
    <lineage>
        <taxon>Eukaryota</taxon>
        <taxon>Fungi</taxon>
        <taxon>Dikarya</taxon>
        <taxon>Basidiomycota</taxon>
        <taxon>Agaricomycotina</taxon>
        <taxon>Agaricomycetes</taxon>
        <taxon>Agaricomycetidae</taxon>
        <taxon>Agaricales</taxon>
        <taxon>Marasmiineae</taxon>
        <taxon>Physalacriaceae</taxon>
        <taxon>Armillaria</taxon>
    </lineage>
</organism>
<feature type="region of interest" description="Disordered" evidence="1">
    <location>
        <begin position="1"/>
        <end position="24"/>
    </location>
</feature>
<dbReference type="EMBL" id="FUEG01000073">
    <property type="protein sequence ID" value="SJL18881.1"/>
    <property type="molecule type" value="Genomic_DNA"/>
</dbReference>
<keyword evidence="2" id="KW-1133">Transmembrane helix</keyword>
<keyword evidence="5" id="KW-1185">Reference proteome</keyword>
<evidence type="ECO:0000256" key="2">
    <source>
        <dbReference type="SAM" id="Phobius"/>
    </source>
</evidence>
<dbReference type="OrthoDB" id="3235960at2759"/>
<dbReference type="OMA" id="ATTRNTW"/>
<keyword evidence="2" id="KW-0472">Membrane</keyword>